<dbReference type="AlphaFoldDB" id="A0AAW1LJ81"/>
<evidence type="ECO:0000256" key="1">
    <source>
        <dbReference type="PROSITE-ProRule" id="PRU00175"/>
    </source>
</evidence>
<keyword evidence="1" id="KW-0863">Zinc-finger</keyword>
<dbReference type="PROSITE" id="PS50089">
    <property type="entry name" value="ZF_RING_2"/>
    <property type="match status" value="1"/>
</dbReference>
<dbReference type="Proteomes" id="UP001443914">
    <property type="component" value="Unassembled WGS sequence"/>
</dbReference>
<evidence type="ECO:0000313" key="3">
    <source>
        <dbReference type="EMBL" id="KAK9733667.1"/>
    </source>
</evidence>
<dbReference type="InterPro" id="IPR013083">
    <property type="entry name" value="Znf_RING/FYVE/PHD"/>
</dbReference>
<dbReference type="PANTHER" id="PTHR46798">
    <property type="entry name" value="OS09G0511500 PROTEIN"/>
    <property type="match status" value="1"/>
</dbReference>
<dbReference type="EMBL" id="JBDFQZ010000004">
    <property type="protein sequence ID" value="KAK9733667.1"/>
    <property type="molecule type" value="Genomic_DNA"/>
</dbReference>
<gene>
    <name evidence="3" type="ORF">RND81_04G082900</name>
</gene>
<comment type="caution">
    <text evidence="3">The sequence shown here is derived from an EMBL/GenBank/DDBJ whole genome shotgun (WGS) entry which is preliminary data.</text>
</comment>
<dbReference type="Pfam" id="PF13639">
    <property type="entry name" value="zf-RING_2"/>
    <property type="match status" value="1"/>
</dbReference>
<keyword evidence="1" id="KW-0479">Metal-binding</keyword>
<protein>
    <recommendedName>
        <fullName evidence="2">RING-type domain-containing protein</fullName>
    </recommendedName>
</protein>
<dbReference type="SUPFAM" id="SSF57850">
    <property type="entry name" value="RING/U-box"/>
    <property type="match status" value="1"/>
</dbReference>
<feature type="domain" description="RING-type" evidence="2">
    <location>
        <begin position="21"/>
        <end position="66"/>
    </location>
</feature>
<dbReference type="SMART" id="SM00184">
    <property type="entry name" value="RING"/>
    <property type="match status" value="1"/>
</dbReference>
<sequence length="232" mass="25869">MEIIEDKGVDLIGEANSGVPCSICLDLVIYGGERSRAKLQCGHEFHLDCIGSAFNMKGTMQCPNCRNIEKGQWLYANSTNISPEMSVDEGSTDAYPFFFNFSDMAYRFHICPFRGVAQVHPSPESSLGMMSTMTRMMNHQHPGPHPHAWIQLQHAPFQPHHPLPPGLPPMAMPIPMPPMPIPNGAGRFDTQRSLPRFIPPGRVYDPSGGISSPPMNYSHAWVRDNHPHFPLQ</sequence>
<accession>A0AAW1LJ81</accession>
<name>A0AAW1LJ81_SAPOF</name>
<reference evidence="3" key="1">
    <citation type="submission" date="2024-03" db="EMBL/GenBank/DDBJ databases">
        <title>WGS assembly of Saponaria officinalis var. Norfolk2.</title>
        <authorList>
            <person name="Jenkins J."/>
            <person name="Shu S."/>
            <person name="Grimwood J."/>
            <person name="Barry K."/>
            <person name="Goodstein D."/>
            <person name="Schmutz J."/>
            <person name="Leebens-Mack J."/>
            <person name="Osbourn A."/>
        </authorList>
    </citation>
    <scope>NUCLEOTIDE SEQUENCE [LARGE SCALE GENOMIC DNA]</scope>
    <source>
        <strain evidence="3">JIC</strain>
    </source>
</reference>
<dbReference type="InterPro" id="IPR001841">
    <property type="entry name" value="Znf_RING"/>
</dbReference>
<dbReference type="Gene3D" id="3.30.40.10">
    <property type="entry name" value="Zinc/RING finger domain, C3HC4 (zinc finger)"/>
    <property type="match status" value="1"/>
</dbReference>
<dbReference type="InterPro" id="IPR044274">
    <property type="entry name" value="RFI2"/>
</dbReference>
<evidence type="ECO:0000259" key="2">
    <source>
        <dbReference type="PROSITE" id="PS50089"/>
    </source>
</evidence>
<keyword evidence="1" id="KW-0862">Zinc</keyword>
<keyword evidence="4" id="KW-1185">Reference proteome</keyword>
<evidence type="ECO:0000313" key="4">
    <source>
        <dbReference type="Proteomes" id="UP001443914"/>
    </source>
</evidence>
<dbReference type="GO" id="GO:0008270">
    <property type="term" value="F:zinc ion binding"/>
    <property type="evidence" value="ECO:0007669"/>
    <property type="project" value="UniProtKB-KW"/>
</dbReference>
<dbReference type="GO" id="GO:0004842">
    <property type="term" value="F:ubiquitin-protein transferase activity"/>
    <property type="evidence" value="ECO:0007669"/>
    <property type="project" value="InterPro"/>
</dbReference>
<organism evidence="3 4">
    <name type="scientific">Saponaria officinalis</name>
    <name type="common">Common soapwort</name>
    <name type="synonym">Lychnis saponaria</name>
    <dbReference type="NCBI Taxonomy" id="3572"/>
    <lineage>
        <taxon>Eukaryota</taxon>
        <taxon>Viridiplantae</taxon>
        <taxon>Streptophyta</taxon>
        <taxon>Embryophyta</taxon>
        <taxon>Tracheophyta</taxon>
        <taxon>Spermatophyta</taxon>
        <taxon>Magnoliopsida</taxon>
        <taxon>eudicotyledons</taxon>
        <taxon>Gunneridae</taxon>
        <taxon>Pentapetalae</taxon>
        <taxon>Caryophyllales</taxon>
        <taxon>Caryophyllaceae</taxon>
        <taxon>Caryophylleae</taxon>
        <taxon>Saponaria</taxon>
    </lineage>
</organism>
<proteinExistence type="predicted"/>
<dbReference type="PANTHER" id="PTHR46798:SF3">
    <property type="entry name" value="RING FINGER FAMILY PROTEIN"/>
    <property type="match status" value="1"/>
</dbReference>